<keyword evidence="3" id="KW-0963">Cytoplasm</keyword>
<dbReference type="GO" id="GO:0046872">
    <property type="term" value="F:metal ion binding"/>
    <property type="evidence" value="ECO:0007669"/>
    <property type="project" value="TreeGrafter"/>
</dbReference>
<dbReference type="GO" id="GO:0044183">
    <property type="term" value="F:protein folding chaperone"/>
    <property type="evidence" value="ECO:0007669"/>
    <property type="project" value="InterPro"/>
</dbReference>
<dbReference type="HAMAP" id="MF_00580">
    <property type="entry name" value="CH10"/>
    <property type="match status" value="1"/>
</dbReference>
<dbReference type="EMBL" id="MHKL01000044">
    <property type="protein sequence ID" value="OGY88612.1"/>
    <property type="molecule type" value="Genomic_DNA"/>
</dbReference>
<evidence type="ECO:0000256" key="3">
    <source>
        <dbReference type="HAMAP-Rule" id="MF_00580"/>
    </source>
</evidence>
<organism evidence="5 6">
    <name type="scientific">Candidatus Komeilibacteria bacterium RIFCSPLOWO2_01_FULL_45_10</name>
    <dbReference type="NCBI Taxonomy" id="1798550"/>
    <lineage>
        <taxon>Bacteria</taxon>
        <taxon>Candidatus Komeiliibacteriota</taxon>
    </lineage>
</organism>
<comment type="similarity">
    <text evidence="1 3 4">Belongs to the GroES chaperonin family.</text>
</comment>
<gene>
    <name evidence="3" type="primary">groES</name>
    <name evidence="3" type="synonym">groS</name>
    <name evidence="5" type="ORF">A2927_00565</name>
</gene>
<sequence>MKLRPLGNRIVVEPLAEAETTKAGIILPDTVDKEKKAEGKVIAIGDGEKITKLGLKVNDRVLFGKYAGEEVKIEEVEYKILSDEDVLAIVE</sequence>
<dbReference type="Proteomes" id="UP000178849">
    <property type="component" value="Unassembled WGS sequence"/>
</dbReference>
<dbReference type="NCBIfam" id="NF001531">
    <property type="entry name" value="PRK00364.2-2"/>
    <property type="match status" value="1"/>
</dbReference>
<dbReference type="PRINTS" id="PR00297">
    <property type="entry name" value="CHAPERONIN10"/>
</dbReference>
<evidence type="ECO:0000313" key="5">
    <source>
        <dbReference type="EMBL" id="OGY88612.1"/>
    </source>
</evidence>
<dbReference type="InterPro" id="IPR020818">
    <property type="entry name" value="Chaperonin_GroES"/>
</dbReference>
<dbReference type="Pfam" id="PF00166">
    <property type="entry name" value="Cpn10"/>
    <property type="match status" value="1"/>
</dbReference>
<dbReference type="SUPFAM" id="SSF50129">
    <property type="entry name" value="GroES-like"/>
    <property type="match status" value="1"/>
</dbReference>
<evidence type="ECO:0000256" key="4">
    <source>
        <dbReference type="RuleBase" id="RU000535"/>
    </source>
</evidence>
<protein>
    <recommendedName>
        <fullName evidence="3">Co-chaperonin GroES</fullName>
    </recommendedName>
    <alternativeName>
        <fullName evidence="3">10 kDa chaperonin</fullName>
    </alternativeName>
    <alternativeName>
        <fullName evidence="3">Chaperonin-10</fullName>
        <shortName evidence="3">Cpn10</shortName>
    </alternativeName>
</protein>
<comment type="function">
    <text evidence="3 4">Together with the chaperonin GroEL, plays an essential role in assisting protein folding. The GroEL-GroES system forms a nano-cage that allows encapsulation of the non-native substrate proteins and provides a physical environment optimized to promote and accelerate protein folding. GroES binds to the apical surface of the GroEL ring, thereby capping the opening of the GroEL channel.</text>
</comment>
<dbReference type="GO" id="GO:0051087">
    <property type="term" value="F:protein-folding chaperone binding"/>
    <property type="evidence" value="ECO:0007669"/>
    <property type="project" value="TreeGrafter"/>
</dbReference>
<dbReference type="PANTHER" id="PTHR10772">
    <property type="entry name" value="10 KDA HEAT SHOCK PROTEIN"/>
    <property type="match status" value="1"/>
</dbReference>
<evidence type="ECO:0000313" key="6">
    <source>
        <dbReference type="Proteomes" id="UP000178849"/>
    </source>
</evidence>
<keyword evidence="2 3" id="KW-0143">Chaperone</keyword>
<dbReference type="GO" id="GO:0005737">
    <property type="term" value="C:cytoplasm"/>
    <property type="evidence" value="ECO:0007669"/>
    <property type="project" value="UniProtKB-SubCell"/>
</dbReference>
<dbReference type="SMART" id="SM00883">
    <property type="entry name" value="Cpn10"/>
    <property type="match status" value="1"/>
</dbReference>
<accession>A0A1G2BHK0</accession>
<comment type="caution">
    <text evidence="5">The sequence shown here is derived from an EMBL/GenBank/DDBJ whole genome shotgun (WGS) entry which is preliminary data.</text>
</comment>
<dbReference type="GO" id="GO:0051082">
    <property type="term" value="F:unfolded protein binding"/>
    <property type="evidence" value="ECO:0007669"/>
    <property type="project" value="TreeGrafter"/>
</dbReference>
<evidence type="ECO:0000256" key="1">
    <source>
        <dbReference type="ARBA" id="ARBA00006975"/>
    </source>
</evidence>
<dbReference type="AlphaFoldDB" id="A0A1G2BHK0"/>
<proteinExistence type="inferred from homology"/>
<dbReference type="PANTHER" id="PTHR10772:SF63">
    <property type="entry name" value="20 KDA CHAPERONIN, CHLOROPLASTIC"/>
    <property type="match status" value="1"/>
</dbReference>
<dbReference type="InterPro" id="IPR011032">
    <property type="entry name" value="GroES-like_sf"/>
</dbReference>
<dbReference type="GO" id="GO:0005524">
    <property type="term" value="F:ATP binding"/>
    <property type="evidence" value="ECO:0007669"/>
    <property type="project" value="InterPro"/>
</dbReference>
<comment type="subcellular location">
    <subcellularLocation>
        <location evidence="3">Cytoplasm</location>
    </subcellularLocation>
</comment>
<reference evidence="5 6" key="1">
    <citation type="journal article" date="2016" name="Nat. Commun.">
        <title>Thousands of microbial genomes shed light on interconnected biogeochemical processes in an aquifer system.</title>
        <authorList>
            <person name="Anantharaman K."/>
            <person name="Brown C.T."/>
            <person name="Hug L.A."/>
            <person name="Sharon I."/>
            <person name="Castelle C.J."/>
            <person name="Probst A.J."/>
            <person name="Thomas B.C."/>
            <person name="Singh A."/>
            <person name="Wilkins M.J."/>
            <person name="Karaoz U."/>
            <person name="Brodie E.L."/>
            <person name="Williams K.H."/>
            <person name="Hubbard S.S."/>
            <person name="Banfield J.F."/>
        </authorList>
    </citation>
    <scope>NUCLEOTIDE SEQUENCE [LARGE SCALE GENOMIC DNA]</scope>
</reference>
<dbReference type="STRING" id="1798550.A2927_00565"/>
<dbReference type="Gene3D" id="2.30.33.40">
    <property type="entry name" value="GroES chaperonin"/>
    <property type="match status" value="1"/>
</dbReference>
<dbReference type="FunFam" id="2.30.33.40:FF:000001">
    <property type="entry name" value="10 kDa chaperonin"/>
    <property type="match status" value="1"/>
</dbReference>
<name>A0A1G2BHK0_9BACT</name>
<evidence type="ECO:0000256" key="2">
    <source>
        <dbReference type="ARBA" id="ARBA00023186"/>
    </source>
</evidence>
<dbReference type="InterPro" id="IPR037124">
    <property type="entry name" value="Chaperonin_GroES_sf"/>
</dbReference>
<comment type="subunit">
    <text evidence="3">Heptamer of 7 subunits arranged in a ring. Interacts with the chaperonin GroEL.</text>
</comment>
<dbReference type="CDD" id="cd00320">
    <property type="entry name" value="cpn10"/>
    <property type="match status" value="1"/>
</dbReference>